<dbReference type="Gene3D" id="3.30.1440.10">
    <property type="match status" value="1"/>
</dbReference>
<dbReference type="PANTHER" id="PTHR39652">
    <property type="entry name" value="UPF0201 PROTEIN TK1335"/>
    <property type="match status" value="1"/>
</dbReference>
<comment type="caution">
    <text evidence="1">The sequence shown here is derived from an EMBL/GenBank/DDBJ whole genome shotgun (WGS) entry which is preliminary data.</text>
</comment>
<keyword evidence="3" id="KW-1185">Reference proteome</keyword>
<evidence type="ECO:0000313" key="1">
    <source>
        <dbReference type="EMBL" id="PAV06939.1"/>
    </source>
</evidence>
<dbReference type="InterPro" id="IPR022803">
    <property type="entry name" value="Ribosomal_uL5_dom_sf"/>
</dbReference>
<reference evidence="1 3" key="2">
    <citation type="journal article" date="2017" name="BMC Genomics">
        <title>Genomic analysis of methanogenic archaea reveals a shift towards energy conservation.</title>
        <authorList>
            <person name="Gilmore S.P."/>
            <person name="Henske J.K."/>
            <person name="Sexton J.A."/>
            <person name="Solomon K.V."/>
            <person name="Seppala S."/>
            <person name="Yoo J.I."/>
            <person name="Huyett L.M."/>
            <person name="Pressman A."/>
            <person name="Cogan J.Z."/>
            <person name="Kivenson V."/>
            <person name="Peng X."/>
            <person name="Tan Y."/>
            <person name="Valentine D.L."/>
            <person name="O'Malley M.A."/>
        </authorList>
    </citation>
    <scope>NUCLEOTIDE SEQUENCE [LARGE SCALE GENOMIC DNA]</scope>
    <source>
        <strain evidence="1 3">1R-7</strain>
    </source>
</reference>
<dbReference type="EMBL" id="LMVN01000024">
    <property type="protein sequence ID" value="PAV06939.1"/>
    <property type="molecule type" value="Genomic_DNA"/>
</dbReference>
<dbReference type="EMBL" id="LWMS01000010">
    <property type="protein sequence ID" value="PWL08710.1"/>
    <property type="molecule type" value="Genomic_DNA"/>
</dbReference>
<accession>A0A2A2HC07</accession>
<dbReference type="Proteomes" id="UP000246004">
    <property type="component" value="Unassembled WGS sequence"/>
</dbReference>
<evidence type="ECO:0000313" key="4">
    <source>
        <dbReference type="Proteomes" id="UP000246004"/>
    </source>
</evidence>
<gene>
    <name evidence="1" type="ORF">ASJ82_07455</name>
    <name evidence="2" type="ORF">MSCUN_04230</name>
</gene>
<dbReference type="Proteomes" id="UP000217528">
    <property type="component" value="Unassembled WGS sequence"/>
</dbReference>
<dbReference type="AlphaFoldDB" id="A0A2A2HC07"/>
<organism evidence="1 3">
    <name type="scientific">Methanosphaera cuniculi</name>
    <dbReference type="NCBI Taxonomy" id="1077256"/>
    <lineage>
        <taxon>Archaea</taxon>
        <taxon>Methanobacteriati</taxon>
        <taxon>Methanobacteriota</taxon>
        <taxon>Methanomada group</taxon>
        <taxon>Methanobacteria</taxon>
        <taxon>Methanobacteriales</taxon>
        <taxon>Methanobacteriaceae</taxon>
        <taxon>Methanosphaera</taxon>
    </lineage>
</organism>
<dbReference type="InterPro" id="IPR002739">
    <property type="entry name" value="PAB1135-like"/>
</dbReference>
<protein>
    <submittedName>
        <fullName evidence="1">Uncharacterized protein</fullName>
    </submittedName>
</protein>
<dbReference type="OrthoDB" id="382111at2157"/>
<proteinExistence type="predicted"/>
<evidence type="ECO:0000313" key="2">
    <source>
        <dbReference type="EMBL" id="PWL08710.1"/>
    </source>
</evidence>
<reference evidence="2 4" key="1">
    <citation type="submission" date="2016-04" db="EMBL/GenBank/DDBJ databases">
        <title>Genome sequence of Methanosphaera cuniculi DSM 4103.</title>
        <authorList>
            <person name="Poehlein A."/>
            <person name="Seedorf H."/>
            <person name="Daniel R."/>
        </authorList>
    </citation>
    <scope>NUCLEOTIDE SEQUENCE [LARGE SCALE GENOMIC DNA]</scope>
    <source>
        <strain evidence="2 4">DSM 4103</strain>
    </source>
</reference>
<dbReference type="PANTHER" id="PTHR39652:SF1">
    <property type="entry name" value="UPF0201 PROTEIN TK1335"/>
    <property type="match status" value="1"/>
</dbReference>
<name>A0A2A2HC07_9EURY</name>
<sequence>MIPESIILRQTEDDYLIAEGDIELLETIRDIIKITNSQKLAKNIMNTTKTDETVSFYINKQAAYNHKFNILDESLSALGDIEVIAKTHNNPDDIIEWLTTDDD</sequence>
<dbReference type="SUPFAM" id="SSF55282">
    <property type="entry name" value="RL5-like"/>
    <property type="match status" value="1"/>
</dbReference>
<evidence type="ECO:0000313" key="3">
    <source>
        <dbReference type="Proteomes" id="UP000217528"/>
    </source>
</evidence>